<feature type="repeat" description="TPR" evidence="3">
    <location>
        <begin position="187"/>
        <end position="220"/>
    </location>
</feature>
<evidence type="ECO:0000313" key="8">
    <source>
        <dbReference type="Proteomes" id="UP000677234"/>
    </source>
</evidence>
<reference evidence="5 7" key="1">
    <citation type="submission" date="2020-12" db="EMBL/GenBank/DDBJ databases">
        <title>strain FJAT-54423T represents a novel species of the genus Brevibacillus.</title>
        <authorList>
            <person name="Tang R."/>
        </authorList>
    </citation>
    <scope>NUCLEOTIDE SEQUENCE [LARGE SCALE GENOMIC DNA]</scope>
    <source>
        <strain evidence="5 7">FJAT-54423</strain>
    </source>
</reference>
<dbReference type="InterPro" id="IPR011990">
    <property type="entry name" value="TPR-like_helical_dom_sf"/>
</dbReference>
<feature type="region of interest" description="Disordered" evidence="4">
    <location>
        <begin position="440"/>
        <end position="465"/>
    </location>
</feature>
<evidence type="ECO:0000313" key="7">
    <source>
        <dbReference type="Proteomes" id="UP000595847"/>
    </source>
</evidence>
<dbReference type="InterPro" id="IPR011989">
    <property type="entry name" value="ARM-like"/>
</dbReference>
<name>A0A7T5EK19_9BACL</name>
<accession>A0A7T5EK19</accession>
<evidence type="ECO:0000313" key="6">
    <source>
        <dbReference type="EMBL" id="QUO41133.1"/>
    </source>
</evidence>
<dbReference type="EMBL" id="CP066308">
    <property type="protein sequence ID" value="QQE74049.1"/>
    <property type="molecule type" value="Genomic_DNA"/>
</dbReference>
<keyword evidence="1" id="KW-0677">Repeat</keyword>
<gene>
    <name evidence="5" type="ORF">JD108_19725</name>
    <name evidence="6" type="ORF">KDJ56_19660</name>
</gene>
<organism evidence="5 7">
    <name type="scientific">Brevibacillus composti</name>
    <dbReference type="NCBI Taxonomy" id="2796470"/>
    <lineage>
        <taxon>Bacteria</taxon>
        <taxon>Bacillati</taxon>
        <taxon>Bacillota</taxon>
        <taxon>Bacilli</taxon>
        <taxon>Bacillales</taxon>
        <taxon>Paenibacillaceae</taxon>
        <taxon>Brevibacillus</taxon>
    </lineage>
</organism>
<evidence type="ECO:0000313" key="5">
    <source>
        <dbReference type="EMBL" id="QQE74049.1"/>
    </source>
</evidence>
<dbReference type="SMART" id="SM00028">
    <property type="entry name" value="TPR"/>
    <property type="match status" value="5"/>
</dbReference>
<dbReference type="RefSeq" id="WP_198827637.1">
    <property type="nucleotide sequence ID" value="NZ_CP066308.1"/>
</dbReference>
<feature type="repeat" description="TPR" evidence="3">
    <location>
        <begin position="19"/>
        <end position="52"/>
    </location>
</feature>
<evidence type="ECO:0000256" key="3">
    <source>
        <dbReference type="PROSITE-ProRule" id="PRU00339"/>
    </source>
</evidence>
<dbReference type="AlphaFoldDB" id="A0A7T5EK19"/>
<dbReference type="Pfam" id="PF14559">
    <property type="entry name" value="TPR_19"/>
    <property type="match status" value="1"/>
</dbReference>
<protein>
    <submittedName>
        <fullName evidence="5">DNA-binding protein</fullName>
    </submittedName>
</protein>
<keyword evidence="8" id="KW-1185">Reference proteome</keyword>
<proteinExistence type="predicted"/>
<dbReference type="SUPFAM" id="SSF48452">
    <property type="entry name" value="TPR-like"/>
    <property type="match status" value="2"/>
</dbReference>
<reference evidence="6" key="2">
    <citation type="submission" date="2021-04" db="EMBL/GenBank/DDBJ databases">
        <title>Brevibacillus composti FJAT-54423, complete genome.</title>
        <authorList>
            <person name="Tang R."/>
        </authorList>
    </citation>
    <scope>NUCLEOTIDE SEQUENCE</scope>
    <source>
        <strain evidence="6">FJAT-54424</strain>
    </source>
</reference>
<dbReference type="PROSITE" id="PS50005">
    <property type="entry name" value="TPR"/>
    <property type="match status" value="2"/>
</dbReference>
<dbReference type="PANTHER" id="PTHR45586">
    <property type="entry name" value="TPR REPEAT-CONTAINING PROTEIN PA4667"/>
    <property type="match status" value="1"/>
</dbReference>
<dbReference type="Proteomes" id="UP000595847">
    <property type="component" value="Chromosome"/>
</dbReference>
<dbReference type="InterPro" id="IPR019734">
    <property type="entry name" value="TPR_rpt"/>
</dbReference>
<dbReference type="Gene3D" id="1.25.40.10">
    <property type="entry name" value="Tetratricopeptide repeat domain"/>
    <property type="match status" value="2"/>
</dbReference>
<evidence type="ECO:0000256" key="2">
    <source>
        <dbReference type="ARBA" id="ARBA00022803"/>
    </source>
</evidence>
<dbReference type="GO" id="GO:0003677">
    <property type="term" value="F:DNA binding"/>
    <property type="evidence" value="ECO:0007669"/>
    <property type="project" value="UniProtKB-KW"/>
</dbReference>
<evidence type="ECO:0000256" key="4">
    <source>
        <dbReference type="SAM" id="MobiDB-lite"/>
    </source>
</evidence>
<dbReference type="Gene3D" id="1.25.10.10">
    <property type="entry name" value="Leucine-rich Repeat Variant"/>
    <property type="match status" value="1"/>
</dbReference>
<dbReference type="KEGG" id="bcop:JD108_19725"/>
<keyword evidence="5" id="KW-0238">DNA-binding</keyword>
<sequence>MKQNKSIAKTTIVHFNQDARFFVERGLRFLNRYDYEKVIRSFRRAIEMEPKNAEYQCHLASVLAEVGNFQASNDILHDVVENCEPKMVEVYFYMANNYANLEDYEMAEEMAIRYLQQDREGIYREDAEELLDYIYFELDMPPRHFLTGEREDLYSKHERARHSLEEGRFLEALEILKEIVESDPTFMPAWNNLSLAYYYAGDFQQAMSTIEQTLEKENGNLHALCNLAVLLSHHNRVKELISLIDMLKKIVPFHPDHAYKLATTMGVLGQHEEAYRLYYKMLRSGRPHEACTYHYAAISAYMSGRKEQAIRWWQKVKQLDPESNVADTYLEMVKADRDGQTKQVIPYHYHQPLQEVSWEKAPEIGGEELKNDPMIRASLLWALQHGRDEVKFAVLQTLSLIGDDEAEAAVRQCYHQTDDPQLKKLALLALADMGADLPGAAEPSRKMAAREAAGTGKSAPQAAEEKDDVERCIHQLFSEKGQQELRSWSLAAWKQYKQADKPLVHIRKTVAWLAALEYLYGTVKNQKQSQAQLAQKYGVSPATVSKCVKALQALDLK</sequence>
<dbReference type="Proteomes" id="UP000677234">
    <property type="component" value="Chromosome"/>
</dbReference>
<dbReference type="EMBL" id="CP073708">
    <property type="protein sequence ID" value="QUO41133.1"/>
    <property type="molecule type" value="Genomic_DNA"/>
</dbReference>
<dbReference type="InterPro" id="IPR051012">
    <property type="entry name" value="CellSynth/LPSAsmb/PSIAsmb"/>
</dbReference>
<evidence type="ECO:0000256" key="1">
    <source>
        <dbReference type="ARBA" id="ARBA00022737"/>
    </source>
</evidence>
<keyword evidence="2 3" id="KW-0802">TPR repeat</keyword>
<dbReference type="PANTHER" id="PTHR45586:SF1">
    <property type="entry name" value="LIPOPOLYSACCHARIDE ASSEMBLY PROTEIN B"/>
    <property type="match status" value="1"/>
</dbReference>